<dbReference type="InterPro" id="IPR012337">
    <property type="entry name" value="RNaseH-like_sf"/>
</dbReference>
<dbReference type="PATRIC" id="fig|178606.4.peg.1479"/>
<dbReference type="RefSeq" id="WP_081938124.1">
    <property type="nucleotide sequence ID" value="NZ_JPGK01000005.1"/>
</dbReference>
<dbReference type="GO" id="GO:0006259">
    <property type="term" value="P:DNA metabolic process"/>
    <property type="evidence" value="ECO:0007669"/>
    <property type="project" value="UniProtKB-ARBA"/>
</dbReference>
<feature type="domain" description="Exonuclease" evidence="6">
    <location>
        <begin position="8"/>
        <end position="170"/>
    </location>
</feature>
<organism evidence="7 8">
    <name type="scientific">Leptospirillum ferriphilum</name>
    <dbReference type="NCBI Taxonomy" id="178606"/>
    <lineage>
        <taxon>Bacteria</taxon>
        <taxon>Pseudomonadati</taxon>
        <taxon>Nitrospirota</taxon>
        <taxon>Nitrospiria</taxon>
        <taxon>Nitrospirales</taxon>
        <taxon>Nitrospiraceae</taxon>
        <taxon>Leptospirillum</taxon>
    </lineage>
</organism>
<accession>A0A094YKL2</accession>
<dbReference type="SUPFAM" id="SSF53098">
    <property type="entry name" value="Ribonuclease H-like"/>
    <property type="match status" value="1"/>
</dbReference>
<dbReference type="GO" id="GO:0003676">
    <property type="term" value="F:nucleic acid binding"/>
    <property type="evidence" value="ECO:0007669"/>
    <property type="project" value="InterPro"/>
</dbReference>
<comment type="function">
    <text evidence="4">DNA polymerase III is a complex, multichain enzyme responsible for most of the replicative synthesis in bacteria. The epsilon subunit contain the editing function and is a proofreading 3'-5' exonuclease.</text>
</comment>
<gene>
    <name evidence="7" type="ORF">LptCag_1476</name>
</gene>
<dbReference type="EMBL" id="JPGK01000005">
    <property type="protein sequence ID" value="KGA93766.1"/>
    <property type="molecule type" value="Genomic_DNA"/>
</dbReference>
<evidence type="ECO:0000313" key="8">
    <source>
        <dbReference type="Proteomes" id="UP000029452"/>
    </source>
</evidence>
<dbReference type="Gene3D" id="3.30.420.10">
    <property type="entry name" value="Ribonuclease H-like superfamily/Ribonuclease H"/>
    <property type="match status" value="1"/>
</dbReference>
<reference evidence="7 8" key="1">
    <citation type="submission" date="2014-06" db="EMBL/GenBank/DDBJ databases">
        <title>Draft genome sequence of iron oxidizing acidophile Leptospirillum ferriphilum DSM14647.</title>
        <authorList>
            <person name="Cardenas J.P."/>
            <person name="Lazcano M."/>
            <person name="Ossandon F.J."/>
            <person name="Corbett M."/>
            <person name="Holmes D.S."/>
            <person name="Watkin E."/>
        </authorList>
    </citation>
    <scope>NUCLEOTIDE SEQUENCE [LARGE SCALE GENOMIC DNA]</scope>
    <source>
        <strain evidence="7 8">DSM 14647</strain>
    </source>
</reference>
<sequence length="234" mass="26210">MSNILDEVFHVIDVETTGLDPQKDKIVEIAVTRIHNGESRVSYSQKINPGITVPPEASAVHHLTDRDLVHSPSIESVQEALLSLLSEGTLVAHNAPFDRSFLSFLGDRAWICSMRLAKHLWPSAPGYGNQVLRYYLGLLDIQGFSTPHRSTDDTLVTAEIFLRELDSCYAIDIRDVPSLISFCDSPVTIDVMPFGKHKGVPLKNLPSDYVSWVMKNVSDLDPDLRWSLENRLSR</sequence>
<evidence type="ECO:0000256" key="2">
    <source>
        <dbReference type="ARBA" id="ARBA00022801"/>
    </source>
</evidence>
<dbReference type="AlphaFoldDB" id="A0A094YKL2"/>
<evidence type="ECO:0000256" key="4">
    <source>
        <dbReference type="ARBA" id="ARBA00025483"/>
    </source>
</evidence>
<dbReference type="GO" id="GO:0008408">
    <property type="term" value="F:3'-5' exonuclease activity"/>
    <property type="evidence" value="ECO:0007669"/>
    <property type="project" value="TreeGrafter"/>
</dbReference>
<dbReference type="InterPro" id="IPR013520">
    <property type="entry name" value="Ribonucl_H"/>
</dbReference>
<keyword evidence="2" id="KW-0378">Hydrolase</keyword>
<evidence type="ECO:0000256" key="1">
    <source>
        <dbReference type="ARBA" id="ARBA00022722"/>
    </source>
</evidence>
<dbReference type="Pfam" id="PF12843">
    <property type="entry name" value="QSregVF_b"/>
    <property type="match status" value="1"/>
</dbReference>
<dbReference type="FunFam" id="3.30.420.10:FF:000045">
    <property type="entry name" value="3'-5' exonuclease DinG"/>
    <property type="match status" value="1"/>
</dbReference>
<name>A0A094YKL2_9BACT</name>
<evidence type="ECO:0000259" key="6">
    <source>
        <dbReference type="SMART" id="SM00479"/>
    </source>
</evidence>
<evidence type="ECO:0000256" key="3">
    <source>
        <dbReference type="ARBA" id="ARBA00022839"/>
    </source>
</evidence>
<dbReference type="PANTHER" id="PTHR30231:SF4">
    <property type="entry name" value="PROTEIN NEN2"/>
    <property type="match status" value="1"/>
</dbReference>
<dbReference type="CDD" id="cd06127">
    <property type="entry name" value="DEDDh"/>
    <property type="match status" value="1"/>
</dbReference>
<dbReference type="Pfam" id="PF00929">
    <property type="entry name" value="RNase_T"/>
    <property type="match status" value="1"/>
</dbReference>
<evidence type="ECO:0000313" key="7">
    <source>
        <dbReference type="EMBL" id="KGA93766.1"/>
    </source>
</evidence>
<evidence type="ECO:0000256" key="5">
    <source>
        <dbReference type="ARBA" id="ARBA00026073"/>
    </source>
</evidence>
<dbReference type="InterPro" id="IPR036397">
    <property type="entry name" value="RNaseH_sf"/>
</dbReference>
<comment type="subunit">
    <text evidence="5">DNA polymerase III contains a core (composed of alpha, epsilon and theta chains) that associates with a tau subunit. This core dimerizes to form the POLIII' complex. PolIII' associates with the gamma complex (composed of gamma, delta, delta', psi and chi chains) and with the beta chain to form the complete DNA polymerase III complex.</text>
</comment>
<proteinExistence type="predicted"/>
<keyword evidence="1" id="KW-0540">Nuclease</keyword>
<dbReference type="PANTHER" id="PTHR30231">
    <property type="entry name" value="DNA POLYMERASE III SUBUNIT EPSILON"/>
    <property type="match status" value="1"/>
</dbReference>
<dbReference type="Proteomes" id="UP000029452">
    <property type="component" value="Unassembled WGS sequence"/>
</dbReference>
<keyword evidence="3 7" id="KW-0269">Exonuclease</keyword>
<comment type="caution">
    <text evidence="7">The sequence shown here is derived from an EMBL/GenBank/DDBJ whole genome shotgun (WGS) entry which is preliminary data.</text>
</comment>
<protein>
    <submittedName>
        <fullName evidence="7">Putative exonuclease</fullName>
    </submittedName>
</protein>
<dbReference type="InterPro" id="IPR024530">
    <property type="entry name" value="QSregVF_b"/>
</dbReference>
<dbReference type="SMART" id="SM00479">
    <property type="entry name" value="EXOIII"/>
    <property type="match status" value="1"/>
</dbReference>